<keyword evidence="3" id="KW-1185">Reference proteome</keyword>
<evidence type="ECO:0000256" key="1">
    <source>
        <dbReference type="SAM" id="Coils"/>
    </source>
</evidence>
<feature type="coiled-coil region" evidence="1">
    <location>
        <begin position="38"/>
        <end position="135"/>
    </location>
</feature>
<dbReference type="Gene3D" id="1.10.287.1490">
    <property type="match status" value="1"/>
</dbReference>
<keyword evidence="1" id="KW-0175">Coiled coil</keyword>
<evidence type="ECO:0000313" key="2">
    <source>
        <dbReference type="EMBL" id="ANQ14590.1"/>
    </source>
</evidence>
<name>A0AAN0Y7L4_VIBNA</name>
<dbReference type="KEGG" id="vna:PN96_22265"/>
<organism evidence="2 3">
    <name type="scientific">Vibrio natriegens NBRC 15636 = ATCC 14048 = DSM 759</name>
    <dbReference type="NCBI Taxonomy" id="1219067"/>
    <lineage>
        <taxon>Bacteria</taxon>
        <taxon>Pseudomonadati</taxon>
        <taxon>Pseudomonadota</taxon>
        <taxon>Gammaproteobacteria</taxon>
        <taxon>Vibrionales</taxon>
        <taxon>Vibrionaceae</taxon>
        <taxon>Vibrio</taxon>
    </lineage>
</organism>
<dbReference type="AlphaFoldDB" id="A0AAN0Y7L4"/>
<dbReference type="EMBL" id="CP016346">
    <property type="protein sequence ID" value="ANQ14590.1"/>
    <property type="molecule type" value="Genomic_DNA"/>
</dbReference>
<reference evidence="2 3" key="1">
    <citation type="submission" date="2016-07" db="EMBL/GenBank/DDBJ databases">
        <title>Developing Vibrio natriegens as a novel, fast-growing host for biotechnology.</title>
        <authorList>
            <person name="Weinstock M.T."/>
            <person name="Hesek E.D."/>
            <person name="Wilson C.M."/>
            <person name="Gibson D.G."/>
        </authorList>
    </citation>
    <scope>NUCLEOTIDE SEQUENCE [LARGE SCALE GENOMIC DNA]</scope>
    <source>
        <strain evidence="2 3">ATCC 14048</strain>
    </source>
</reference>
<proteinExistence type="predicted"/>
<protein>
    <submittedName>
        <fullName evidence="2">Uncharacterized protein</fullName>
    </submittedName>
</protein>
<dbReference type="Proteomes" id="UP000092741">
    <property type="component" value="Chromosome 2"/>
</dbReference>
<evidence type="ECO:0000313" key="3">
    <source>
        <dbReference type="Proteomes" id="UP000092741"/>
    </source>
</evidence>
<accession>A0AAN0Y7L4</accession>
<sequence>MEEQRHKASLLYIGEQIEVIEAVQLSLQEQIDDLVGDVSSIEEHLDATEDAIEALQAKDAALQALIDANAGNITDLQGEITRLQDELDKLRTDMTTGDDILQSKIDTNLALIGVLQLAVAEFNTLQGQIDALKAENTSLRLAMEAGDLSLQSQIDSIGLLESQIEANKALISGLLSQVNSLSISIDRYASYMNRECQPGEFLHSTNVDGSYVCEVSGGGIGGFLQLRAVSYTSIQKNQTGSATAECPSGSILTGGGFAKSEELEVLESRPIVMAGDVSNTSTNRAWFVRGLNPNRPYPLNIYSSVICLQPL</sequence>
<gene>
    <name evidence="2" type="ORF">BA890_17760</name>
</gene>